<organism evidence="3 4">
    <name type="scientific">Alligator mississippiensis</name>
    <name type="common">American alligator</name>
    <dbReference type="NCBI Taxonomy" id="8496"/>
    <lineage>
        <taxon>Eukaryota</taxon>
        <taxon>Metazoa</taxon>
        <taxon>Chordata</taxon>
        <taxon>Craniata</taxon>
        <taxon>Vertebrata</taxon>
        <taxon>Euteleostomi</taxon>
        <taxon>Archelosauria</taxon>
        <taxon>Archosauria</taxon>
        <taxon>Crocodylia</taxon>
        <taxon>Alligatoridae</taxon>
        <taxon>Alligatorinae</taxon>
        <taxon>Alligator</taxon>
    </lineage>
</organism>
<sequence>MALDERVAALEQRLQLQDEELQVLKAALADALRRLAACEEPAPGPPRRAGPRGWALPKGPPGRAAVSNGPGPPKRPGGCSTSPSSPKKEAPPAPGRR</sequence>
<dbReference type="STRING" id="8496.A0A151M5V0"/>
<proteinExistence type="predicted"/>
<feature type="region of interest" description="Disordered" evidence="2">
    <location>
        <begin position="39"/>
        <end position="97"/>
    </location>
</feature>
<evidence type="ECO:0000313" key="4">
    <source>
        <dbReference type="Proteomes" id="UP000050525"/>
    </source>
</evidence>
<gene>
    <name evidence="3" type="ORF">Y1Q_0003943</name>
</gene>
<evidence type="ECO:0000313" key="3">
    <source>
        <dbReference type="EMBL" id="KYO19800.1"/>
    </source>
</evidence>
<feature type="coiled-coil region" evidence="1">
    <location>
        <begin position="7"/>
        <end position="34"/>
    </location>
</feature>
<protein>
    <recommendedName>
        <fullName evidence="5">Echinoderm microtubule-associated protein-like 1</fullName>
    </recommendedName>
</protein>
<dbReference type="AlphaFoldDB" id="A0A151M5V0"/>
<dbReference type="CDD" id="cd21948">
    <property type="entry name" value="TD_EMAP2"/>
    <property type="match status" value="1"/>
</dbReference>
<name>A0A151M5V0_ALLMI</name>
<evidence type="ECO:0008006" key="5">
    <source>
        <dbReference type="Google" id="ProtNLM"/>
    </source>
</evidence>
<dbReference type="Proteomes" id="UP000050525">
    <property type="component" value="Unassembled WGS sequence"/>
</dbReference>
<keyword evidence="1" id="KW-0175">Coiled coil</keyword>
<accession>A0A151M5V0</accession>
<evidence type="ECO:0000256" key="1">
    <source>
        <dbReference type="SAM" id="Coils"/>
    </source>
</evidence>
<keyword evidence="4" id="KW-1185">Reference proteome</keyword>
<reference evidence="3 4" key="1">
    <citation type="journal article" date="2012" name="Genome Biol.">
        <title>Sequencing three crocodilian genomes to illuminate the evolution of archosaurs and amniotes.</title>
        <authorList>
            <person name="St John J.A."/>
            <person name="Braun E.L."/>
            <person name="Isberg S.R."/>
            <person name="Miles L.G."/>
            <person name="Chong A.Y."/>
            <person name="Gongora J."/>
            <person name="Dalzell P."/>
            <person name="Moran C."/>
            <person name="Bed'hom B."/>
            <person name="Abzhanov A."/>
            <person name="Burgess S.C."/>
            <person name="Cooksey A.M."/>
            <person name="Castoe T.A."/>
            <person name="Crawford N.G."/>
            <person name="Densmore L.D."/>
            <person name="Drew J.C."/>
            <person name="Edwards S.V."/>
            <person name="Faircloth B.C."/>
            <person name="Fujita M.K."/>
            <person name="Greenwold M.J."/>
            <person name="Hoffmann F.G."/>
            <person name="Howard J.M."/>
            <person name="Iguchi T."/>
            <person name="Janes D.E."/>
            <person name="Khan S.Y."/>
            <person name="Kohno S."/>
            <person name="de Koning A.J."/>
            <person name="Lance S.L."/>
            <person name="McCarthy F.M."/>
            <person name="McCormack J.E."/>
            <person name="Merchant M.E."/>
            <person name="Peterson D.G."/>
            <person name="Pollock D.D."/>
            <person name="Pourmand N."/>
            <person name="Raney B.J."/>
            <person name="Roessler K.A."/>
            <person name="Sanford J.R."/>
            <person name="Sawyer R.H."/>
            <person name="Schmidt C.J."/>
            <person name="Triplett E.W."/>
            <person name="Tuberville T.D."/>
            <person name="Venegas-Anaya M."/>
            <person name="Howard J.T."/>
            <person name="Jarvis E.D."/>
            <person name="Guillette L.J.Jr."/>
            <person name="Glenn T.C."/>
            <person name="Green R.E."/>
            <person name="Ray D.A."/>
        </authorList>
    </citation>
    <scope>NUCLEOTIDE SEQUENCE [LARGE SCALE GENOMIC DNA]</scope>
    <source>
        <strain evidence="3">KSC_2009_1</strain>
    </source>
</reference>
<evidence type="ECO:0000256" key="2">
    <source>
        <dbReference type="SAM" id="MobiDB-lite"/>
    </source>
</evidence>
<dbReference type="EMBL" id="AKHW03006543">
    <property type="protein sequence ID" value="KYO19800.1"/>
    <property type="molecule type" value="Genomic_DNA"/>
</dbReference>
<comment type="caution">
    <text evidence="3">The sequence shown here is derived from an EMBL/GenBank/DDBJ whole genome shotgun (WGS) entry which is preliminary data.</text>
</comment>